<protein>
    <submittedName>
        <fullName evidence="7">STK11</fullName>
    </submittedName>
</protein>
<dbReference type="InterPro" id="IPR011009">
    <property type="entry name" value="Kinase-like_dom_sf"/>
</dbReference>
<evidence type="ECO:0000256" key="4">
    <source>
        <dbReference type="ARBA" id="ARBA00022777"/>
    </source>
</evidence>
<evidence type="ECO:0000259" key="6">
    <source>
        <dbReference type="PROSITE" id="PS50011"/>
    </source>
</evidence>
<dbReference type="Proteomes" id="UP001235939">
    <property type="component" value="Chromosome 06"/>
</dbReference>
<accession>A0ABY6KMV1</accession>
<dbReference type="PANTHER" id="PTHR43895:SF150">
    <property type="entry name" value="SERINE_THREONINE-PROTEIN KINASE STK11"/>
    <property type="match status" value="1"/>
</dbReference>
<dbReference type="Gene3D" id="3.30.200.20">
    <property type="entry name" value="Phosphorylase Kinase, domain 1"/>
    <property type="match status" value="1"/>
</dbReference>
<dbReference type="PROSITE" id="PS50011">
    <property type="entry name" value="PROTEIN_KINASE_DOM"/>
    <property type="match status" value="1"/>
</dbReference>
<proteinExistence type="predicted"/>
<evidence type="ECO:0000313" key="7">
    <source>
        <dbReference type="EMBL" id="UYV68885.1"/>
    </source>
</evidence>
<keyword evidence="8" id="KW-1185">Reference proteome</keyword>
<evidence type="ECO:0000256" key="3">
    <source>
        <dbReference type="ARBA" id="ARBA00022741"/>
    </source>
</evidence>
<dbReference type="Gene3D" id="1.10.510.10">
    <property type="entry name" value="Transferase(Phosphotransferase) domain 1"/>
    <property type="match status" value="1"/>
</dbReference>
<keyword evidence="2" id="KW-0808">Transferase</keyword>
<evidence type="ECO:0000256" key="5">
    <source>
        <dbReference type="ARBA" id="ARBA00022840"/>
    </source>
</evidence>
<dbReference type="Pfam" id="PF00069">
    <property type="entry name" value="Pkinase"/>
    <property type="match status" value="1"/>
</dbReference>
<feature type="domain" description="Protein kinase" evidence="6">
    <location>
        <begin position="1"/>
        <end position="108"/>
    </location>
</feature>
<keyword evidence="1" id="KW-0723">Serine/threonine-protein kinase</keyword>
<keyword evidence="4" id="KW-0418">Kinase</keyword>
<keyword evidence="5" id="KW-0067">ATP-binding</keyword>
<dbReference type="PANTHER" id="PTHR43895">
    <property type="entry name" value="CALCIUM/CALMODULIN-DEPENDENT PROTEIN KINASE KINASE-RELATED"/>
    <property type="match status" value="1"/>
</dbReference>
<evidence type="ECO:0000313" key="8">
    <source>
        <dbReference type="Proteomes" id="UP001235939"/>
    </source>
</evidence>
<name>A0ABY6KMV1_9ARAC</name>
<reference evidence="7 8" key="1">
    <citation type="submission" date="2022-01" db="EMBL/GenBank/DDBJ databases">
        <title>A chromosomal length assembly of Cordylochernes scorpioides.</title>
        <authorList>
            <person name="Zeh D."/>
            <person name="Zeh J."/>
        </authorList>
    </citation>
    <scope>NUCLEOTIDE SEQUENCE [LARGE SCALE GENOMIC DNA]</scope>
    <source>
        <strain evidence="7">IN4F17</strain>
        <tissue evidence="7">Whole Body</tissue>
    </source>
</reference>
<keyword evidence="3" id="KW-0547">Nucleotide-binding</keyword>
<organism evidence="7 8">
    <name type="scientific">Cordylochernes scorpioides</name>
    <dbReference type="NCBI Taxonomy" id="51811"/>
    <lineage>
        <taxon>Eukaryota</taxon>
        <taxon>Metazoa</taxon>
        <taxon>Ecdysozoa</taxon>
        <taxon>Arthropoda</taxon>
        <taxon>Chelicerata</taxon>
        <taxon>Arachnida</taxon>
        <taxon>Pseudoscorpiones</taxon>
        <taxon>Cheliferoidea</taxon>
        <taxon>Chernetidae</taxon>
        <taxon>Cordylochernes</taxon>
    </lineage>
</organism>
<dbReference type="SUPFAM" id="SSF56112">
    <property type="entry name" value="Protein kinase-like (PK-like)"/>
    <property type="match status" value="1"/>
</dbReference>
<evidence type="ECO:0000256" key="2">
    <source>
        <dbReference type="ARBA" id="ARBA00022679"/>
    </source>
</evidence>
<sequence length="108" mass="12385">MSREIQLLRRLRHKNVIQLVDVMVDDEKQKMYMIMEFCVSVLQELLDSVPDKKLPIYQAHGYFCQLLEGLEYLHCQGIIHKDIKPGNLLLTTSGTLKISDLGVAEVKG</sequence>
<dbReference type="InterPro" id="IPR000719">
    <property type="entry name" value="Prot_kinase_dom"/>
</dbReference>
<dbReference type="PROSITE" id="PS00108">
    <property type="entry name" value="PROTEIN_KINASE_ST"/>
    <property type="match status" value="1"/>
</dbReference>
<gene>
    <name evidence="7" type="ORF">LAZ67_6001458</name>
</gene>
<dbReference type="EMBL" id="CP092868">
    <property type="protein sequence ID" value="UYV68885.1"/>
    <property type="molecule type" value="Genomic_DNA"/>
</dbReference>
<dbReference type="SMART" id="SM00220">
    <property type="entry name" value="S_TKc"/>
    <property type="match status" value="1"/>
</dbReference>
<evidence type="ECO:0000256" key="1">
    <source>
        <dbReference type="ARBA" id="ARBA00022527"/>
    </source>
</evidence>
<dbReference type="InterPro" id="IPR008271">
    <property type="entry name" value="Ser/Thr_kinase_AS"/>
</dbReference>